<dbReference type="AlphaFoldDB" id="A0AAD5HC44"/>
<name>A0AAD5HC44_UMBRA</name>
<proteinExistence type="predicted"/>
<protein>
    <submittedName>
        <fullName evidence="2">Uncharacterized protein</fullName>
    </submittedName>
</protein>
<organism evidence="2 3">
    <name type="scientific">Umbelopsis ramanniana AG</name>
    <dbReference type="NCBI Taxonomy" id="1314678"/>
    <lineage>
        <taxon>Eukaryota</taxon>
        <taxon>Fungi</taxon>
        <taxon>Fungi incertae sedis</taxon>
        <taxon>Mucoromycota</taxon>
        <taxon>Mucoromycotina</taxon>
        <taxon>Umbelopsidomycetes</taxon>
        <taxon>Umbelopsidales</taxon>
        <taxon>Umbelopsidaceae</taxon>
        <taxon>Umbelopsis</taxon>
    </lineage>
</organism>
<sequence>MPLGSTGISLSRLESFTAQEIDLPLEGVKGVTGSVKIRILWQPQLLARKKQHTSILSSGAKVLTGTAGATVGAGMAVIGGGAAIAGEGLQLGGKVVGGGLQAGTKVIGGGLSVGSKVVGGGGKAIGGGLNSVFHIGRKSSKQDVKTDATDGNQSGNMLVPESGVIPNSQSSSTSTINGQNKRNSMDPTARGKSFVWRKESEQDGIRKANKNYPL</sequence>
<feature type="compositionally biased region" description="Polar residues" evidence="1">
    <location>
        <begin position="165"/>
        <end position="186"/>
    </location>
</feature>
<dbReference type="Proteomes" id="UP001206595">
    <property type="component" value="Unassembled WGS sequence"/>
</dbReference>
<comment type="caution">
    <text evidence="2">The sequence shown here is derived from an EMBL/GenBank/DDBJ whole genome shotgun (WGS) entry which is preliminary data.</text>
</comment>
<reference evidence="2" key="1">
    <citation type="submission" date="2021-06" db="EMBL/GenBank/DDBJ databases">
        <authorList>
            <consortium name="DOE Joint Genome Institute"/>
            <person name="Mondo S.J."/>
            <person name="Amses K.R."/>
            <person name="Simmons D.R."/>
            <person name="Longcore J.E."/>
            <person name="Seto K."/>
            <person name="Alves G.H."/>
            <person name="Bonds A.E."/>
            <person name="Quandt C.A."/>
            <person name="Davis W.J."/>
            <person name="Chang Y."/>
            <person name="Letcher P.M."/>
            <person name="Powell M.J."/>
            <person name="Kuo A."/>
            <person name="Labutti K."/>
            <person name="Pangilinan J."/>
            <person name="Andreopoulos W."/>
            <person name="Tritt A."/>
            <person name="Riley R."/>
            <person name="Hundley H."/>
            <person name="Johnson J."/>
            <person name="Lipzen A."/>
            <person name="Barry K."/>
            <person name="Berbee M.L."/>
            <person name="Buchler N.E."/>
            <person name="Grigoriev I.V."/>
            <person name="Spatafora J.W."/>
            <person name="Stajich J.E."/>
            <person name="James T.Y."/>
        </authorList>
    </citation>
    <scope>NUCLEOTIDE SEQUENCE</scope>
    <source>
        <strain evidence="2">AG</strain>
    </source>
</reference>
<feature type="region of interest" description="Disordered" evidence="1">
    <location>
        <begin position="138"/>
        <end position="214"/>
    </location>
</feature>
<accession>A0AAD5HC44</accession>
<keyword evidence="3" id="KW-1185">Reference proteome</keyword>
<dbReference type="EMBL" id="MU620927">
    <property type="protein sequence ID" value="KAI8578687.1"/>
    <property type="molecule type" value="Genomic_DNA"/>
</dbReference>
<evidence type="ECO:0000313" key="2">
    <source>
        <dbReference type="EMBL" id="KAI8578687.1"/>
    </source>
</evidence>
<reference evidence="2" key="2">
    <citation type="journal article" date="2022" name="Proc. Natl. Acad. Sci. U.S.A.">
        <title>Diploid-dominant life cycles characterize the early evolution of Fungi.</title>
        <authorList>
            <person name="Amses K.R."/>
            <person name="Simmons D.R."/>
            <person name="Longcore J.E."/>
            <person name="Mondo S.J."/>
            <person name="Seto K."/>
            <person name="Jeronimo G.H."/>
            <person name="Bonds A.E."/>
            <person name="Quandt C.A."/>
            <person name="Davis W.J."/>
            <person name="Chang Y."/>
            <person name="Federici B.A."/>
            <person name="Kuo A."/>
            <person name="LaButti K."/>
            <person name="Pangilinan J."/>
            <person name="Andreopoulos W."/>
            <person name="Tritt A."/>
            <person name="Riley R."/>
            <person name="Hundley H."/>
            <person name="Johnson J."/>
            <person name="Lipzen A."/>
            <person name="Barry K."/>
            <person name="Lang B.F."/>
            <person name="Cuomo C.A."/>
            <person name="Buchler N.E."/>
            <person name="Grigoriev I.V."/>
            <person name="Spatafora J.W."/>
            <person name="Stajich J.E."/>
            <person name="James T.Y."/>
        </authorList>
    </citation>
    <scope>NUCLEOTIDE SEQUENCE</scope>
    <source>
        <strain evidence="2">AG</strain>
    </source>
</reference>
<evidence type="ECO:0000256" key="1">
    <source>
        <dbReference type="SAM" id="MobiDB-lite"/>
    </source>
</evidence>
<feature type="compositionally biased region" description="Basic and acidic residues" evidence="1">
    <location>
        <begin position="196"/>
        <end position="206"/>
    </location>
</feature>
<dbReference type="GeneID" id="75915196"/>
<evidence type="ECO:0000313" key="3">
    <source>
        <dbReference type="Proteomes" id="UP001206595"/>
    </source>
</evidence>
<dbReference type="RefSeq" id="XP_051443691.1">
    <property type="nucleotide sequence ID" value="XM_051589851.1"/>
</dbReference>
<gene>
    <name evidence="2" type="ORF">K450DRAFT_246043</name>
</gene>